<accession>A0ABW1UXT5</accession>
<dbReference type="SUPFAM" id="SSF53850">
    <property type="entry name" value="Periplasmic binding protein-like II"/>
    <property type="match status" value="1"/>
</dbReference>
<evidence type="ECO:0000313" key="5">
    <source>
        <dbReference type="Proteomes" id="UP001596233"/>
    </source>
</evidence>
<dbReference type="RefSeq" id="WP_379230280.1">
    <property type="nucleotide sequence ID" value="NZ_JBHSTE010000001.1"/>
</dbReference>
<evidence type="ECO:0000256" key="3">
    <source>
        <dbReference type="ARBA" id="ARBA00022729"/>
    </source>
</evidence>
<dbReference type="Gene3D" id="3.40.190.10">
    <property type="entry name" value="Periplasmic binding protein-like II"/>
    <property type="match status" value="1"/>
</dbReference>
<dbReference type="Pfam" id="PF01547">
    <property type="entry name" value="SBP_bac_1"/>
    <property type="match status" value="1"/>
</dbReference>
<evidence type="ECO:0000256" key="1">
    <source>
        <dbReference type="ARBA" id="ARBA00008520"/>
    </source>
</evidence>
<dbReference type="PANTHER" id="PTHR30061:SF50">
    <property type="entry name" value="MALTOSE_MALTODEXTRIN-BINDING PERIPLASMIC PROTEIN"/>
    <property type="match status" value="1"/>
</dbReference>
<keyword evidence="5" id="KW-1185">Reference proteome</keyword>
<sequence>MRRNIQAVLLLSVAILLLLMGCEGKGRPTKDERDTSPKDISLDNKVVTLTFWRNSGNKAENYAYESLILEFMEKHPNIRIDMMPFPYADYDTKLRTAVATGNPPDIMAIDAPSLASYAQAGALMPLTEHYRTDGNLHDIPTSTMEGYTYRNDIYLAPLTESSIAMFYNIKMFEKAGLSLPSSDPNEAWTWEQVLEAATKINDPDEGVYGIDPAQGFQNAGATAYFKYPIIWQFGGDVMNEEGTSARGALDSPETKQALTFYSELFTKHKVAAFEYPLDAFPNRKLGITIDGTWTLAHIAENYPEFKLGVDFGVAPLPKGTRQAVANGSWALGISAKTEFANEAWTFVNWMTSYEGLMIYSRITGDIPVRYSVAKQFEKLNEYPLNIFVVQNQKYGRPRPITPIFPQMAEAVKDLFEDVTLQQRNVDDAVEEAIIRIDKAYVDSQRLSLQ</sequence>
<comment type="similarity">
    <text evidence="1">Belongs to the bacterial solute-binding protein 1 family.</text>
</comment>
<dbReference type="InterPro" id="IPR006061">
    <property type="entry name" value="SBP_1_CS"/>
</dbReference>
<reference evidence="5" key="1">
    <citation type="journal article" date="2019" name="Int. J. Syst. Evol. Microbiol.">
        <title>The Global Catalogue of Microorganisms (GCM) 10K type strain sequencing project: providing services to taxonomists for standard genome sequencing and annotation.</title>
        <authorList>
            <consortium name="The Broad Institute Genomics Platform"/>
            <consortium name="The Broad Institute Genome Sequencing Center for Infectious Disease"/>
            <person name="Wu L."/>
            <person name="Ma J."/>
        </authorList>
    </citation>
    <scope>NUCLEOTIDE SEQUENCE [LARGE SCALE GENOMIC DNA]</scope>
    <source>
        <strain evidence="5">PCU 280</strain>
    </source>
</reference>
<gene>
    <name evidence="4" type="ORF">ACFP56_01300</name>
</gene>
<dbReference type="CDD" id="cd13585">
    <property type="entry name" value="PBP2_TMBP_like"/>
    <property type="match status" value="1"/>
</dbReference>
<name>A0ABW1UXT5_9BACL</name>
<proteinExistence type="inferred from homology"/>
<dbReference type="PROSITE" id="PS51257">
    <property type="entry name" value="PROKAR_LIPOPROTEIN"/>
    <property type="match status" value="1"/>
</dbReference>
<protein>
    <submittedName>
        <fullName evidence="4">ABC transporter substrate-binding protein</fullName>
    </submittedName>
</protein>
<dbReference type="Proteomes" id="UP001596233">
    <property type="component" value="Unassembled WGS sequence"/>
</dbReference>
<dbReference type="PANTHER" id="PTHR30061">
    <property type="entry name" value="MALTOSE-BINDING PERIPLASMIC PROTEIN"/>
    <property type="match status" value="1"/>
</dbReference>
<evidence type="ECO:0000256" key="2">
    <source>
        <dbReference type="ARBA" id="ARBA00022448"/>
    </source>
</evidence>
<dbReference type="EMBL" id="JBHSTE010000001">
    <property type="protein sequence ID" value="MFC6331244.1"/>
    <property type="molecule type" value="Genomic_DNA"/>
</dbReference>
<keyword evidence="3" id="KW-0732">Signal</keyword>
<dbReference type="PROSITE" id="PS01037">
    <property type="entry name" value="SBP_BACTERIAL_1"/>
    <property type="match status" value="1"/>
</dbReference>
<keyword evidence="2" id="KW-0813">Transport</keyword>
<dbReference type="InterPro" id="IPR006059">
    <property type="entry name" value="SBP"/>
</dbReference>
<evidence type="ECO:0000313" key="4">
    <source>
        <dbReference type="EMBL" id="MFC6331244.1"/>
    </source>
</evidence>
<comment type="caution">
    <text evidence="4">The sequence shown here is derived from an EMBL/GenBank/DDBJ whole genome shotgun (WGS) entry which is preliminary data.</text>
</comment>
<organism evidence="4 5">
    <name type="scientific">Paenibacillus septentrionalis</name>
    <dbReference type="NCBI Taxonomy" id="429342"/>
    <lineage>
        <taxon>Bacteria</taxon>
        <taxon>Bacillati</taxon>
        <taxon>Bacillota</taxon>
        <taxon>Bacilli</taxon>
        <taxon>Bacillales</taxon>
        <taxon>Paenibacillaceae</taxon>
        <taxon>Paenibacillus</taxon>
    </lineage>
</organism>